<proteinExistence type="predicted"/>
<dbReference type="Gene3D" id="3.40.630.30">
    <property type="match status" value="1"/>
</dbReference>
<protein>
    <recommendedName>
        <fullName evidence="1">N-acetyltransferase domain-containing protein</fullName>
    </recommendedName>
</protein>
<keyword evidence="3" id="KW-1185">Reference proteome</keyword>
<dbReference type="RefSeq" id="WP_345410139.1">
    <property type="nucleotide sequence ID" value="NZ_BAABHO010000001.1"/>
</dbReference>
<comment type="caution">
    <text evidence="2">The sequence shown here is derived from an EMBL/GenBank/DDBJ whole genome shotgun (WGS) entry which is preliminary data.</text>
</comment>
<feature type="domain" description="N-acetyltransferase" evidence="1">
    <location>
        <begin position="2"/>
        <end position="155"/>
    </location>
</feature>
<evidence type="ECO:0000259" key="1">
    <source>
        <dbReference type="PROSITE" id="PS51186"/>
    </source>
</evidence>
<name>A0ABP9A436_9PSEU</name>
<dbReference type="Proteomes" id="UP001500928">
    <property type="component" value="Unassembled WGS sequence"/>
</dbReference>
<dbReference type="EMBL" id="BAABHO010000001">
    <property type="protein sequence ID" value="GAA4772221.1"/>
    <property type="molecule type" value="Genomic_DNA"/>
</dbReference>
<dbReference type="InterPro" id="IPR000182">
    <property type="entry name" value="GNAT_dom"/>
</dbReference>
<sequence length="366" mass="39925">MSGIRPLERDDLDGVALLFEQVMGSGTSSRPQVRRYFERILLDDPWADPDIPSLVHETAEGEVAGFIGASTRRVRIDGRAARVAVSSNLVVRPDQRPRGVGALLLRRLMGGPQDVTLADRSNDDSLRMWRELGGQELVHASVGWYRVLRPGRAADALLGSRAGEGVVRRVTRAVAAPVDGIATRMGSRVPRLATEPPEPDGSREPMTVSDLLEQMSSIGRRVRLYPDYDAAFLRWVFDEVGALPRVGRVVSRLVRGKGGRIAGWFVYALPERGVAQVLQVGVPGNDPDPVMDHLFRQAWEDGAAVVHGRLEPALSGVLSRPGVVVRRSARALVASEDSTALALLGTTRSLMSHLDGEWLVSHARRL</sequence>
<organism evidence="2 3">
    <name type="scientific">Actinomycetospora chlora</name>
    <dbReference type="NCBI Taxonomy" id="663608"/>
    <lineage>
        <taxon>Bacteria</taxon>
        <taxon>Bacillati</taxon>
        <taxon>Actinomycetota</taxon>
        <taxon>Actinomycetes</taxon>
        <taxon>Pseudonocardiales</taxon>
        <taxon>Pseudonocardiaceae</taxon>
        <taxon>Actinomycetospora</taxon>
    </lineage>
</organism>
<dbReference type="SUPFAM" id="SSF55729">
    <property type="entry name" value="Acyl-CoA N-acyltransferases (Nat)"/>
    <property type="match status" value="1"/>
</dbReference>
<gene>
    <name evidence="2" type="ORF">GCM10023200_00670</name>
</gene>
<dbReference type="CDD" id="cd04301">
    <property type="entry name" value="NAT_SF"/>
    <property type="match status" value="1"/>
</dbReference>
<accession>A0ABP9A436</accession>
<evidence type="ECO:0000313" key="3">
    <source>
        <dbReference type="Proteomes" id="UP001500928"/>
    </source>
</evidence>
<reference evidence="3" key="1">
    <citation type="journal article" date="2019" name="Int. J. Syst. Evol. Microbiol.">
        <title>The Global Catalogue of Microorganisms (GCM) 10K type strain sequencing project: providing services to taxonomists for standard genome sequencing and annotation.</title>
        <authorList>
            <consortium name="The Broad Institute Genomics Platform"/>
            <consortium name="The Broad Institute Genome Sequencing Center for Infectious Disease"/>
            <person name="Wu L."/>
            <person name="Ma J."/>
        </authorList>
    </citation>
    <scope>NUCLEOTIDE SEQUENCE [LARGE SCALE GENOMIC DNA]</scope>
    <source>
        <strain evidence="3">JCM 17979</strain>
    </source>
</reference>
<dbReference type="PROSITE" id="PS51186">
    <property type="entry name" value="GNAT"/>
    <property type="match status" value="1"/>
</dbReference>
<evidence type="ECO:0000313" key="2">
    <source>
        <dbReference type="EMBL" id="GAA4772221.1"/>
    </source>
</evidence>
<dbReference type="Pfam" id="PF00583">
    <property type="entry name" value="Acetyltransf_1"/>
    <property type="match status" value="1"/>
</dbReference>
<dbReference type="InterPro" id="IPR016181">
    <property type="entry name" value="Acyl_CoA_acyltransferase"/>
</dbReference>